<gene>
    <name evidence="2" type="ORF">IAB28_02545</name>
</gene>
<organism evidence="2 3">
    <name type="scientific">Candidatus Copromonas faecavium</name>
    <name type="common">nom. illeg.</name>
    <dbReference type="NCBI Taxonomy" id="2840740"/>
    <lineage>
        <taxon>Bacteria</taxon>
        <taxon>Bacillati</taxon>
        <taxon>Bacillota</taxon>
        <taxon>Clostridia</taxon>
        <taxon>Lachnospirales</taxon>
        <taxon>Lachnospiraceae</taxon>
        <taxon>Candidatus Copromonas (nom. illeg.)</taxon>
    </lineage>
</organism>
<proteinExistence type="predicted"/>
<comment type="caution">
    <text evidence="2">The sequence shown here is derived from an EMBL/GenBank/DDBJ whole genome shotgun (WGS) entry which is preliminary data.</text>
</comment>
<dbReference type="InterPro" id="IPR002725">
    <property type="entry name" value="YgjP-like_metallopeptidase"/>
</dbReference>
<reference evidence="2" key="1">
    <citation type="submission" date="2020-10" db="EMBL/GenBank/DDBJ databases">
        <authorList>
            <person name="Gilroy R."/>
        </authorList>
    </citation>
    <scope>NUCLEOTIDE SEQUENCE</scope>
    <source>
        <strain evidence="2">CHK180-2868</strain>
    </source>
</reference>
<accession>A0A9D1D4K5</accession>
<dbReference type="InterPro" id="IPR053136">
    <property type="entry name" value="UTP_pyrophosphatase-like"/>
</dbReference>
<dbReference type="PANTHER" id="PTHR30399">
    <property type="entry name" value="UNCHARACTERIZED PROTEIN YGJP"/>
    <property type="match status" value="1"/>
</dbReference>
<dbReference type="Gene3D" id="3.30.2010.10">
    <property type="entry name" value="Metalloproteases ('zincins'), catalytic domain"/>
    <property type="match status" value="1"/>
</dbReference>
<dbReference type="PANTHER" id="PTHR30399:SF1">
    <property type="entry name" value="UTP PYROPHOSPHATASE"/>
    <property type="match status" value="1"/>
</dbReference>
<dbReference type="EMBL" id="DVGC01000011">
    <property type="protein sequence ID" value="HIR04832.1"/>
    <property type="molecule type" value="Genomic_DNA"/>
</dbReference>
<evidence type="ECO:0000259" key="1">
    <source>
        <dbReference type="Pfam" id="PF01863"/>
    </source>
</evidence>
<dbReference type="CDD" id="cd07344">
    <property type="entry name" value="M48_yhfN_like"/>
    <property type="match status" value="1"/>
</dbReference>
<dbReference type="AlphaFoldDB" id="A0A9D1D4K5"/>
<reference evidence="2" key="2">
    <citation type="journal article" date="2021" name="PeerJ">
        <title>Extensive microbial diversity within the chicken gut microbiome revealed by metagenomics and culture.</title>
        <authorList>
            <person name="Gilroy R."/>
            <person name="Ravi A."/>
            <person name="Getino M."/>
            <person name="Pursley I."/>
            <person name="Horton D.L."/>
            <person name="Alikhan N.F."/>
            <person name="Baker D."/>
            <person name="Gharbi K."/>
            <person name="Hall N."/>
            <person name="Watson M."/>
            <person name="Adriaenssens E.M."/>
            <person name="Foster-Nyarko E."/>
            <person name="Jarju S."/>
            <person name="Secka A."/>
            <person name="Antonio M."/>
            <person name="Oren A."/>
            <person name="Chaudhuri R.R."/>
            <person name="La Ragione R."/>
            <person name="Hildebrand F."/>
            <person name="Pallen M.J."/>
        </authorList>
    </citation>
    <scope>NUCLEOTIDE SEQUENCE</scope>
    <source>
        <strain evidence="2">CHK180-2868</strain>
    </source>
</reference>
<evidence type="ECO:0000313" key="3">
    <source>
        <dbReference type="Proteomes" id="UP000824250"/>
    </source>
</evidence>
<dbReference type="Pfam" id="PF01863">
    <property type="entry name" value="YgjP-like"/>
    <property type="match status" value="2"/>
</dbReference>
<feature type="domain" description="YgjP-like metallopeptidase" evidence="1">
    <location>
        <begin position="61"/>
        <end position="158"/>
    </location>
</feature>
<name>A0A9D1D4K5_9FIRM</name>
<protein>
    <submittedName>
        <fullName evidence="2">M48 family metallopeptidase</fullName>
    </submittedName>
</protein>
<feature type="domain" description="YgjP-like metallopeptidase" evidence="1">
    <location>
        <begin position="1"/>
        <end position="50"/>
    </location>
</feature>
<dbReference type="Proteomes" id="UP000824250">
    <property type="component" value="Unassembled WGS sequence"/>
</dbReference>
<evidence type="ECO:0000313" key="2">
    <source>
        <dbReference type="EMBL" id="HIR04832.1"/>
    </source>
</evidence>
<sequence length="163" mass="19491">MSLKVNRDGSLTVRAPYRVPVQTADLFVESHKEWIQQKLLENERQERLRPVYTEEERAAGKALAAKIFGEKCRRFAWIMGVDYGHITIREQKTRWGSCSTRGNLNFNWKLVLMPEKIQDYLVVHELAHRLEMNHSAAFWAVVERILPDYRERQRWLRENGRYY</sequence>